<dbReference type="PANTHER" id="PTHR15830">
    <property type="entry name" value="TELOMERE LENGTH REGULATION PROTEIN TEL2 FAMILY MEMBER"/>
    <property type="match status" value="1"/>
</dbReference>
<dbReference type="PANTHER" id="PTHR15830:SF10">
    <property type="entry name" value="TELOMERE LENGTH REGULATION PROTEIN TEL2 HOMOLOG"/>
    <property type="match status" value="1"/>
</dbReference>
<dbReference type="GO" id="GO:0042162">
    <property type="term" value="F:telomeric DNA binding"/>
    <property type="evidence" value="ECO:0007669"/>
    <property type="project" value="TreeGrafter"/>
</dbReference>
<dbReference type="InterPro" id="IPR016024">
    <property type="entry name" value="ARM-type_fold"/>
</dbReference>
<dbReference type="EMBL" id="VRMN01000001">
    <property type="protein sequence ID" value="KAA8497907.1"/>
    <property type="molecule type" value="Genomic_DNA"/>
</dbReference>
<evidence type="ECO:0008006" key="4">
    <source>
        <dbReference type="Google" id="ProtNLM"/>
    </source>
</evidence>
<accession>A0A5J4Z5J6</accession>
<dbReference type="InterPro" id="IPR051970">
    <property type="entry name" value="TEL2_Regulation"/>
</dbReference>
<feature type="region of interest" description="Disordered" evidence="1">
    <location>
        <begin position="411"/>
        <end position="438"/>
    </location>
</feature>
<dbReference type="GO" id="GO:0051879">
    <property type="term" value="F:Hsp90 protein binding"/>
    <property type="evidence" value="ECO:0007669"/>
    <property type="project" value="TreeGrafter"/>
</dbReference>
<dbReference type="GO" id="GO:0005829">
    <property type="term" value="C:cytosol"/>
    <property type="evidence" value="ECO:0007669"/>
    <property type="project" value="TreeGrafter"/>
</dbReference>
<dbReference type="AlphaFoldDB" id="A0A5J4Z5J6"/>
<proteinExistence type="predicted"/>
<dbReference type="Gene3D" id="1.25.40.720">
    <property type="entry name" value="Telomere length regulation protein 2, C-terminal domain"/>
    <property type="match status" value="1"/>
</dbReference>
<comment type="caution">
    <text evidence="2">The sequence shown here is derived from an EMBL/GenBank/DDBJ whole genome shotgun (WGS) entry which is preliminary data.</text>
</comment>
<dbReference type="SUPFAM" id="SSF48371">
    <property type="entry name" value="ARM repeat"/>
    <property type="match status" value="1"/>
</dbReference>
<keyword evidence="3" id="KW-1185">Reference proteome</keyword>
<protein>
    <recommendedName>
        <fullName evidence="4">Telomere length regulation protein TEL2-like</fullName>
    </recommendedName>
</protein>
<gene>
    <name evidence="2" type="ORF">FVE85_5492</name>
</gene>
<evidence type="ECO:0000313" key="2">
    <source>
        <dbReference type="EMBL" id="KAA8497907.1"/>
    </source>
</evidence>
<sequence>MDVTLDPDSSTFVYQIKEYVARVQADVIFRRGSILDSAERTEQNVNWQGDVPGLRAMPYASLATYAVLELCTADVDKSHQYAAVDVLRQWLTCGTALDMERDGLFYTLLMDLVQLRLPPALQSKVVSALVAAPERIQNVVGGALDPESPFGESRYLRPLVAATGKLLVQHDQEPQIGALGDELVQRLCARGYEEVILQSSSENRVIQRFMATVPPQYAGRMIRTILQHCSMPDQQQLLPELLNSSEQALQMALTQSISLSACVTDLDSLVRAMSWSSSNLVCALVHTSLHWSQPSFIRSLGLEKRRMHCALFVLLLNGTISKEHVHDEHSTTEILENTLAGVNAHLTAACSKTRLMGMMVAERFSSWWSSEHKVQFELPESPTGPEIELIQLVRGPAFAAATLSSDRGTISVQKASRKAPPERSERLLQPSVDDDELEPYDISDDEFVESSDHGQTPQDLPFSADAVKLARRIQAPHSLPRLLRVLREYATGKDDLQLQPELLAQVLKNVTQACRDPVGHPGIYEYCGDFARLIMSFETCRFAPSTESSMIRIRRSCLSALAELHPLNVGLILIEDFVFGTSTVLSLRSEALSIVVGAAKVISTEGDVNAFASIAYPLFQSLWTGMQTAPRRCPMIDLDRTDAGLLGHMIASLASITSLAGHASPQLARMCGQLAQLCAHQRQHEDAAVRRAVFLALGTVAVALPNAVVEDTLQDLSLTLGIYDEFNSGFSIFEWLEQVAERDSDEFVRRFAASCALKWADRMQLLAS</sequence>
<dbReference type="InterPro" id="IPR038528">
    <property type="entry name" value="TEL2_C_sf"/>
</dbReference>
<reference evidence="3" key="1">
    <citation type="journal article" date="2019" name="Nat. Commun.">
        <title>Expansion of phycobilisome linker gene families in mesophilic red algae.</title>
        <authorList>
            <person name="Lee J."/>
            <person name="Kim D."/>
            <person name="Bhattacharya D."/>
            <person name="Yoon H.S."/>
        </authorList>
    </citation>
    <scope>NUCLEOTIDE SEQUENCE [LARGE SCALE GENOMIC DNA]</scope>
    <source>
        <strain evidence="3">CCMP 1328</strain>
    </source>
</reference>
<dbReference type="Proteomes" id="UP000324585">
    <property type="component" value="Unassembled WGS sequence"/>
</dbReference>
<dbReference type="OrthoDB" id="10258062at2759"/>
<evidence type="ECO:0000256" key="1">
    <source>
        <dbReference type="SAM" id="MobiDB-lite"/>
    </source>
</evidence>
<evidence type="ECO:0000313" key="3">
    <source>
        <dbReference type="Proteomes" id="UP000324585"/>
    </source>
</evidence>
<dbReference type="GO" id="GO:0051083">
    <property type="term" value="P:'de novo' cotranslational protein folding"/>
    <property type="evidence" value="ECO:0007669"/>
    <property type="project" value="TreeGrafter"/>
</dbReference>
<organism evidence="2 3">
    <name type="scientific">Porphyridium purpureum</name>
    <name type="common">Red alga</name>
    <name type="synonym">Porphyridium cruentum</name>
    <dbReference type="NCBI Taxonomy" id="35688"/>
    <lineage>
        <taxon>Eukaryota</taxon>
        <taxon>Rhodophyta</taxon>
        <taxon>Bangiophyceae</taxon>
        <taxon>Porphyridiales</taxon>
        <taxon>Porphyridiaceae</taxon>
        <taxon>Porphyridium</taxon>
    </lineage>
</organism>
<name>A0A5J4Z5J6_PORPP</name>